<dbReference type="KEGG" id="amog:QRX60_01140"/>
<dbReference type="EMBL" id="CP127295">
    <property type="protein sequence ID" value="WIY02507.1"/>
    <property type="molecule type" value="Genomic_DNA"/>
</dbReference>
<reference evidence="1 2" key="1">
    <citation type="submission" date="2023-06" db="EMBL/GenBank/DDBJ databases">
        <authorList>
            <person name="Oyuntsetseg B."/>
            <person name="Kim S.B."/>
        </authorList>
    </citation>
    <scope>NUCLEOTIDE SEQUENCE [LARGE SCALE GENOMIC DNA]</scope>
    <source>
        <strain evidence="1 2">4-36</strain>
    </source>
</reference>
<keyword evidence="2" id="KW-1185">Reference proteome</keyword>
<protein>
    <submittedName>
        <fullName evidence="1">Uncharacterized protein</fullName>
    </submittedName>
</protein>
<name>A0A9Y2NF44_9PSEU</name>
<proteinExistence type="predicted"/>
<dbReference type="RefSeq" id="WP_285998923.1">
    <property type="nucleotide sequence ID" value="NZ_CP127295.1"/>
</dbReference>
<sequence>MDPHTGGALAWLAQGAASNLLDRLVDRALDGSPQSPAWPRPAGAPAGTVEISVRHHVTTKGRTPVILTLQEDGGHTGTVFSVVLGHTARIAVPGGRYFGAAMVIDPQRRTRSGPTLQGIGWSRLTVAARRTSPFLIPVQRPTAPVLLQLGLRKADGTPLFRL</sequence>
<dbReference type="AlphaFoldDB" id="A0A9Y2NF44"/>
<accession>A0A9Y2NF44</accession>
<evidence type="ECO:0000313" key="1">
    <source>
        <dbReference type="EMBL" id="WIY02507.1"/>
    </source>
</evidence>
<gene>
    <name evidence="1" type="ORF">QRX60_01140</name>
</gene>
<dbReference type="Proteomes" id="UP001239397">
    <property type="component" value="Chromosome"/>
</dbReference>
<evidence type="ECO:0000313" key="2">
    <source>
        <dbReference type="Proteomes" id="UP001239397"/>
    </source>
</evidence>
<organism evidence="1 2">
    <name type="scientific">Amycolatopsis mongoliensis</name>
    <dbReference type="NCBI Taxonomy" id="715475"/>
    <lineage>
        <taxon>Bacteria</taxon>
        <taxon>Bacillati</taxon>
        <taxon>Actinomycetota</taxon>
        <taxon>Actinomycetes</taxon>
        <taxon>Pseudonocardiales</taxon>
        <taxon>Pseudonocardiaceae</taxon>
        <taxon>Amycolatopsis</taxon>
    </lineage>
</organism>